<keyword evidence="1" id="KW-0812">Transmembrane</keyword>
<name>A0AAV4UNZ9_9ARAC</name>
<sequence>MKYLSVLYGVRLAGVISKALVYCYMIDRKRCYNSSGKPEEPLFGLALHAYRLPDFPRGLGSPCSGARTFVGNTDIQIMEPELWVCQPWYPQTVDTLCPLRRIFLWVRG</sequence>
<keyword evidence="1" id="KW-1133">Transmembrane helix</keyword>
<reference evidence="2 3" key="1">
    <citation type="submission" date="2021-06" db="EMBL/GenBank/DDBJ databases">
        <title>Caerostris darwini draft genome.</title>
        <authorList>
            <person name="Kono N."/>
            <person name="Arakawa K."/>
        </authorList>
    </citation>
    <scope>NUCLEOTIDE SEQUENCE [LARGE SCALE GENOMIC DNA]</scope>
</reference>
<keyword evidence="3" id="KW-1185">Reference proteome</keyword>
<dbReference type="AlphaFoldDB" id="A0AAV4UNZ9"/>
<comment type="caution">
    <text evidence="2">The sequence shown here is derived from an EMBL/GenBank/DDBJ whole genome shotgun (WGS) entry which is preliminary data.</text>
</comment>
<proteinExistence type="predicted"/>
<evidence type="ECO:0000256" key="1">
    <source>
        <dbReference type="SAM" id="Phobius"/>
    </source>
</evidence>
<organism evidence="2 3">
    <name type="scientific">Caerostris darwini</name>
    <dbReference type="NCBI Taxonomy" id="1538125"/>
    <lineage>
        <taxon>Eukaryota</taxon>
        <taxon>Metazoa</taxon>
        <taxon>Ecdysozoa</taxon>
        <taxon>Arthropoda</taxon>
        <taxon>Chelicerata</taxon>
        <taxon>Arachnida</taxon>
        <taxon>Araneae</taxon>
        <taxon>Araneomorphae</taxon>
        <taxon>Entelegynae</taxon>
        <taxon>Araneoidea</taxon>
        <taxon>Araneidae</taxon>
        <taxon>Caerostris</taxon>
    </lineage>
</organism>
<gene>
    <name evidence="2" type="ORF">CDAR_374421</name>
</gene>
<dbReference type="EMBL" id="BPLQ01011658">
    <property type="protein sequence ID" value="GIY59459.1"/>
    <property type="molecule type" value="Genomic_DNA"/>
</dbReference>
<evidence type="ECO:0000313" key="3">
    <source>
        <dbReference type="Proteomes" id="UP001054837"/>
    </source>
</evidence>
<protein>
    <submittedName>
        <fullName evidence="2">Uncharacterized protein</fullName>
    </submittedName>
</protein>
<feature type="transmembrane region" description="Helical" evidence="1">
    <location>
        <begin position="6"/>
        <end position="25"/>
    </location>
</feature>
<accession>A0AAV4UNZ9</accession>
<keyword evidence="1" id="KW-0472">Membrane</keyword>
<dbReference type="Proteomes" id="UP001054837">
    <property type="component" value="Unassembled WGS sequence"/>
</dbReference>
<evidence type="ECO:0000313" key="2">
    <source>
        <dbReference type="EMBL" id="GIY59459.1"/>
    </source>
</evidence>